<dbReference type="OrthoDB" id="2288928at2759"/>
<dbReference type="SMART" id="SM00320">
    <property type="entry name" value="WD40"/>
    <property type="match status" value="4"/>
</dbReference>
<dbReference type="Proteomes" id="UP000559256">
    <property type="component" value="Unassembled WGS sequence"/>
</dbReference>
<dbReference type="AlphaFoldDB" id="A0A8H5GYV4"/>
<evidence type="ECO:0000256" key="6">
    <source>
        <dbReference type="PROSITE-ProRule" id="PRU00221"/>
    </source>
</evidence>
<proteinExistence type="inferred from homology"/>
<dbReference type="InterPro" id="IPR001680">
    <property type="entry name" value="WD40_rpt"/>
</dbReference>
<feature type="compositionally biased region" description="Basic residues" evidence="7">
    <location>
        <begin position="430"/>
        <end position="447"/>
    </location>
</feature>
<dbReference type="InterPro" id="IPR015943">
    <property type="entry name" value="WD40/YVTN_repeat-like_dom_sf"/>
</dbReference>
<feature type="compositionally biased region" description="Acidic residues" evidence="7">
    <location>
        <begin position="371"/>
        <end position="388"/>
    </location>
</feature>
<feature type="region of interest" description="Disordered" evidence="7">
    <location>
        <begin position="288"/>
        <end position="348"/>
    </location>
</feature>
<dbReference type="PANTHER" id="PTHR44019:SF20">
    <property type="entry name" value="WD REPEAT-CONTAINING PROTEIN 55"/>
    <property type="match status" value="1"/>
</dbReference>
<comment type="similarity">
    <text evidence="1">Belongs to the WD repeat WDR55 family.</text>
</comment>
<evidence type="ECO:0000256" key="2">
    <source>
        <dbReference type="ARBA" id="ARBA00022574"/>
    </source>
</evidence>
<accession>A0A8H5GYV4</accession>
<dbReference type="EMBL" id="JAACJM010000003">
    <property type="protein sequence ID" value="KAF5373801.1"/>
    <property type="molecule type" value="Genomic_DNA"/>
</dbReference>
<protein>
    <recommendedName>
        <fullName evidence="4">WD repeat-containing protein JIP5</fullName>
    </recommendedName>
    <alternativeName>
        <fullName evidence="5">WD repeat-containing protein jip5</fullName>
    </alternativeName>
</protein>
<dbReference type="SUPFAM" id="SSF50978">
    <property type="entry name" value="WD40 repeat-like"/>
    <property type="match status" value="1"/>
</dbReference>
<evidence type="ECO:0000256" key="7">
    <source>
        <dbReference type="SAM" id="MobiDB-lite"/>
    </source>
</evidence>
<comment type="caution">
    <text evidence="8">The sequence shown here is derived from an EMBL/GenBank/DDBJ whole genome shotgun (WGS) entry which is preliminary data.</text>
</comment>
<feature type="compositionally biased region" description="Acidic residues" evidence="7">
    <location>
        <begin position="417"/>
        <end position="426"/>
    </location>
</feature>
<evidence type="ECO:0000256" key="5">
    <source>
        <dbReference type="ARBA" id="ARBA00039514"/>
    </source>
</evidence>
<feature type="repeat" description="WD" evidence="6">
    <location>
        <begin position="108"/>
        <end position="131"/>
    </location>
</feature>
<reference evidence="8 9" key="1">
    <citation type="journal article" date="2020" name="ISME J.">
        <title>Uncovering the hidden diversity of litter-decomposition mechanisms in mushroom-forming fungi.</title>
        <authorList>
            <person name="Floudas D."/>
            <person name="Bentzer J."/>
            <person name="Ahren D."/>
            <person name="Johansson T."/>
            <person name="Persson P."/>
            <person name="Tunlid A."/>
        </authorList>
    </citation>
    <scope>NUCLEOTIDE SEQUENCE [LARGE SCALE GENOMIC DNA]</scope>
    <source>
        <strain evidence="8 9">CBS 291.85</strain>
    </source>
</reference>
<dbReference type="Pfam" id="PF24796">
    <property type="entry name" value="WDR55"/>
    <property type="match status" value="1"/>
</dbReference>
<feature type="compositionally biased region" description="Acidic residues" evidence="7">
    <location>
        <begin position="396"/>
        <end position="410"/>
    </location>
</feature>
<dbReference type="InterPro" id="IPR050505">
    <property type="entry name" value="WDR55/POC1"/>
</dbReference>
<evidence type="ECO:0000313" key="9">
    <source>
        <dbReference type="Proteomes" id="UP000559256"/>
    </source>
</evidence>
<keyword evidence="2 6" id="KW-0853">WD repeat</keyword>
<dbReference type="InterPro" id="IPR036322">
    <property type="entry name" value="WD40_repeat_dom_sf"/>
</dbReference>
<name>A0A8H5GYV4_9AGAR</name>
<feature type="region of interest" description="Disordered" evidence="7">
    <location>
        <begin position="367"/>
        <end position="449"/>
    </location>
</feature>
<keyword evidence="9" id="KW-1185">Reference proteome</keyword>
<dbReference type="Gene3D" id="2.130.10.10">
    <property type="entry name" value="YVTN repeat-like/Quinoprotein amine dehydrogenase"/>
    <property type="match status" value="2"/>
</dbReference>
<keyword evidence="3" id="KW-0677">Repeat</keyword>
<evidence type="ECO:0000256" key="4">
    <source>
        <dbReference type="ARBA" id="ARBA00039238"/>
    </source>
</evidence>
<evidence type="ECO:0000256" key="3">
    <source>
        <dbReference type="ARBA" id="ARBA00022737"/>
    </source>
</evidence>
<feature type="compositionally biased region" description="Acidic residues" evidence="7">
    <location>
        <begin position="292"/>
        <end position="305"/>
    </location>
</feature>
<gene>
    <name evidence="8" type="ORF">D9758_000832</name>
</gene>
<feature type="compositionally biased region" description="Basic and acidic residues" evidence="7">
    <location>
        <begin position="318"/>
        <end position="327"/>
    </location>
</feature>
<evidence type="ECO:0000313" key="8">
    <source>
        <dbReference type="EMBL" id="KAF5373801.1"/>
    </source>
</evidence>
<sequence>MPGISVGSQIFDLVFHPSHSTVYTALLSGKVKAIAYDQEGRSKQLFSIKISKKSCRGITANEDGSRLYVVGKGKGLHTIDTTTEKLVESKAKAHETPINRVKHVAPWLLATGDDDGVIKLWDPRKNQPIRTYTQHFDYITDFLWLEDKKHLVSTSGDGTLSVIDVRSTKSEPFAHSEDQEDELLSIVPIKGATKVLVGTQLGIISVFNRSSGWGDCVDRIPGHPSSVDALCTLPQSLPDVDTSTVVLTGSSDGFMRAVEVFPTKLHGVVADHGDWPVERIAVGEGLSQLSLNDEDEDHEDEDGDAEIVRKNSSKTRVNKKEERKPASDGEVDEDEDEKAGSSGHWWAGSVGHDEVLKLTDLNLFFNKPTVDVEDPDAREDSDSDEDEAGHEKVGAEDQDDEEGDEGDEATEVVPEKDDSDDSEEEVVASSRKRKKNKDPLAVKKKKGRNELEVEGTFFNDL</sequence>
<dbReference type="PANTHER" id="PTHR44019">
    <property type="entry name" value="WD REPEAT-CONTAINING PROTEIN 55"/>
    <property type="match status" value="1"/>
</dbReference>
<dbReference type="PROSITE" id="PS50082">
    <property type="entry name" value="WD_REPEATS_2"/>
    <property type="match status" value="1"/>
</dbReference>
<evidence type="ECO:0000256" key="1">
    <source>
        <dbReference type="ARBA" id="ARBA00007625"/>
    </source>
</evidence>
<organism evidence="8 9">
    <name type="scientific">Tetrapyrgos nigripes</name>
    <dbReference type="NCBI Taxonomy" id="182062"/>
    <lineage>
        <taxon>Eukaryota</taxon>
        <taxon>Fungi</taxon>
        <taxon>Dikarya</taxon>
        <taxon>Basidiomycota</taxon>
        <taxon>Agaricomycotina</taxon>
        <taxon>Agaricomycetes</taxon>
        <taxon>Agaricomycetidae</taxon>
        <taxon>Agaricales</taxon>
        <taxon>Marasmiineae</taxon>
        <taxon>Marasmiaceae</taxon>
        <taxon>Tetrapyrgos</taxon>
    </lineage>
</organism>